<evidence type="ECO:0000259" key="5">
    <source>
        <dbReference type="PROSITE" id="PS51233"/>
    </source>
</evidence>
<evidence type="ECO:0000313" key="6">
    <source>
        <dbReference type="EMBL" id="KAH0631327.1"/>
    </source>
</evidence>
<name>A0ABQ7TPF0_PHRPL</name>
<proteinExistence type="predicted"/>
<sequence>MEEALISTSMLKAAVLSCHHVRCHEGMECKMINGQPKCVPLSESTCWAWGDPHYHTFDGLNFDFQGTCTYTISKTTDNSIGLPSFHIFAKNENRGNKRVSYVGMVTIEVYGFLISMFRSQIGFVRVSDG</sequence>
<evidence type="ECO:0000313" key="7">
    <source>
        <dbReference type="Proteomes" id="UP000826234"/>
    </source>
</evidence>
<evidence type="ECO:0000256" key="2">
    <source>
        <dbReference type="ARBA" id="ARBA00022737"/>
    </source>
</evidence>
<dbReference type="Proteomes" id="UP000826234">
    <property type="component" value="Unassembled WGS sequence"/>
</dbReference>
<keyword evidence="3" id="KW-1015">Disulfide bond</keyword>
<evidence type="ECO:0000256" key="4">
    <source>
        <dbReference type="ARBA" id="ARBA00023180"/>
    </source>
</evidence>
<feature type="domain" description="VWFD" evidence="5">
    <location>
        <begin position="44"/>
        <end position="129"/>
    </location>
</feature>
<dbReference type="InterPro" id="IPR036773">
    <property type="entry name" value="TB_dom_sf"/>
</dbReference>
<keyword evidence="1" id="KW-0732">Signal</keyword>
<dbReference type="PANTHER" id="PTHR46160:SF8">
    <property type="entry name" value="VWFD DOMAIN-CONTAINING PROTEIN"/>
    <property type="match status" value="1"/>
</dbReference>
<dbReference type="InterPro" id="IPR001846">
    <property type="entry name" value="VWF_type-D"/>
</dbReference>
<organism evidence="6 7">
    <name type="scientific">Phrynosoma platyrhinos</name>
    <name type="common">Desert horned lizard</name>
    <dbReference type="NCBI Taxonomy" id="52577"/>
    <lineage>
        <taxon>Eukaryota</taxon>
        <taxon>Metazoa</taxon>
        <taxon>Chordata</taxon>
        <taxon>Craniata</taxon>
        <taxon>Vertebrata</taxon>
        <taxon>Euteleostomi</taxon>
        <taxon>Lepidosauria</taxon>
        <taxon>Squamata</taxon>
        <taxon>Bifurcata</taxon>
        <taxon>Unidentata</taxon>
        <taxon>Episquamata</taxon>
        <taxon>Toxicofera</taxon>
        <taxon>Iguania</taxon>
        <taxon>Phrynosomatidae</taxon>
        <taxon>Phrynosomatinae</taxon>
        <taxon>Phrynosoma</taxon>
    </lineage>
</organism>
<keyword evidence="2" id="KW-0677">Repeat</keyword>
<dbReference type="PROSITE" id="PS51233">
    <property type="entry name" value="VWFD"/>
    <property type="match status" value="1"/>
</dbReference>
<dbReference type="EMBL" id="JAIPUX010000035">
    <property type="protein sequence ID" value="KAH0631327.1"/>
    <property type="molecule type" value="Genomic_DNA"/>
</dbReference>
<dbReference type="InterPro" id="IPR052749">
    <property type="entry name" value="Alpha-tectorin"/>
</dbReference>
<comment type="caution">
    <text evidence="6">The sequence shown here is derived from an EMBL/GenBank/DDBJ whole genome shotgun (WGS) entry which is preliminary data.</text>
</comment>
<accession>A0ABQ7TPF0</accession>
<dbReference type="PANTHER" id="PTHR46160">
    <property type="entry name" value="ALPHA-TECTORIN-RELATED"/>
    <property type="match status" value="1"/>
</dbReference>
<protein>
    <recommendedName>
        <fullName evidence="5">VWFD domain-containing protein</fullName>
    </recommendedName>
</protein>
<keyword evidence="7" id="KW-1185">Reference proteome</keyword>
<gene>
    <name evidence="6" type="ORF">JD844_005615</name>
</gene>
<evidence type="ECO:0000256" key="1">
    <source>
        <dbReference type="ARBA" id="ARBA00022729"/>
    </source>
</evidence>
<evidence type="ECO:0000256" key="3">
    <source>
        <dbReference type="ARBA" id="ARBA00023157"/>
    </source>
</evidence>
<reference evidence="6 7" key="1">
    <citation type="journal article" date="2022" name="Gigascience">
        <title>A chromosome-level genome assembly and annotation of the desert horned lizard, Phrynosoma platyrhinos, provides insight into chromosomal rearrangements among reptiles.</title>
        <authorList>
            <person name="Koochekian N."/>
            <person name="Ascanio A."/>
            <person name="Farleigh K."/>
            <person name="Card D.C."/>
            <person name="Schield D.R."/>
            <person name="Castoe T.A."/>
            <person name="Jezkova T."/>
        </authorList>
    </citation>
    <scope>NUCLEOTIDE SEQUENCE [LARGE SCALE GENOMIC DNA]</scope>
    <source>
        <strain evidence="6">NK-2021</strain>
    </source>
</reference>
<dbReference type="Pfam" id="PF00094">
    <property type="entry name" value="VWD"/>
    <property type="match status" value="1"/>
</dbReference>
<keyword evidence="4" id="KW-0325">Glycoprotein</keyword>
<dbReference type="Gene3D" id="3.90.290.10">
    <property type="entry name" value="TGF-beta binding (TB) domain"/>
    <property type="match status" value="1"/>
</dbReference>